<feature type="region of interest" description="Disordered" evidence="1">
    <location>
        <begin position="77"/>
        <end position="97"/>
    </location>
</feature>
<dbReference type="Proteomes" id="UP001500751">
    <property type="component" value="Unassembled WGS sequence"/>
</dbReference>
<accession>A0ABN2TSX2</accession>
<name>A0ABN2TSX2_9ACTN</name>
<evidence type="ECO:0000313" key="3">
    <source>
        <dbReference type="Proteomes" id="UP001500751"/>
    </source>
</evidence>
<gene>
    <name evidence="2" type="ORF">GCM10009839_16020</name>
</gene>
<reference evidence="2 3" key="1">
    <citation type="journal article" date="2019" name="Int. J. Syst. Evol. Microbiol.">
        <title>The Global Catalogue of Microorganisms (GCM) 10K type strain sequencing project: providing services to taxonomists for standard genome sequencing and annotation.</title>
        <authorList>
            <consortium name="The Broad Institute Genomics Platform"/>
            <consortium name="The Broad Institute Genome Sequencing Center for Infectious Disease"/>
            <person name="Wu L."/>
            <person name="Ma J."/>
        </authorList>
    </citation>
    <scope>NUCLEOTIDE SEQUENCE [LARGE SCALE GENOMIC DNA]</scope>
    <source>
        <strain evidence="2 3">JCM 16014</strain>
    </source>
</reference>
<sequence length="97" mass="10191">MSLGWPPAGAELLELELEAAVSEDDAEDEDDEAAPVLELPAAPVGLLPLADGVDLLEEQPAASNAATARVAPVRTRDVRRDITEGHAPGEYSRHLGI</sequence>
<protein>
    <submittedName>
        <fullName evidence="2">Uncharacterized protein</fullName>
    </submittedName>
</protein>
<evidence type="ECO:0000256" key="1">
    <source>
        <dbReference type="SAM" id="MobiDB-lite"/>
    </source>
</evidence>
<evidence type="ECO:0000313" key="2">
    <source>
        <dbReference type="EMBL" id="GAA2020171.1"/>
    </source>
</evidence>
<organism evidence="2 3">
    <name type="scientific">Catenulispora yoronensis</name>
    <dbReference type="NCBI Taxonomy" id="450799"/>
    <lineage>
        <taxon>Bacteria</taxon>
        <taxon>Bacillati</taxon>
        <taxon>Actinomycetota</taxon>
        <taxon>Actinomycetes</taxon>
        <taxon>Catenulisporales</taxon>
        <taxon>Catenulisporaceae</taxon>
        <taxon>Catenulispora</taxon>
    </lineage>
</organism>
<dbReference type="EMBL" id="BAAAQN010000006">
    <property type="protein sequence ID" value="GAA2020171.1"/>
    <property type="molecule type" value="Genomic_DNA"/>
</dbReference>
<proteinExistence type="predicted"/>
<keyword evidence="3" id="KW-1185">Reference proteome</keyword>
<comment type="caution">
    <text evidence="2">The sequence shown here is derived from an EMBL/GenBank/DDBJ whole genome shotgun (WGS) entry which is preliminary data.</text>
</comment>